<gene>
    <name evidence="1" type="ORF">SAMN05660236_2190</name>
</gene>
<dbReference type="Proteomes" id="UP000190961">
    <property type="component" value="Unassembled WGS sequence"/>
</dbReference>
<dbReference type="RefSeq" id="WP_079686662.1">
    <property type="nucleotide sequence ID" value="NZ_FUZU01000001.1"/>
</dbReference>
<evidence type="ECO:0000313" key="1">
    <source>
        <dbReference type="EMBL" id="SKC63135.1"/>
    </source>
</evidence>
<sequence length="147" mass="16694">MSHLSEVIRLYTKENGTLEYDEKVPCIIFSPIGFMTDDEFKNFLNLGLQFMVEKKKVHGKIGWLADTSKLVALLSEEWAAKDWNPRALSEGIRHVAFVLPGDVFGQMPVANYLEMNKENQSSAKMSTAMFEDLQSAKEWLSKSLDNS</sequence>
<evidence type="ECO:0000313" key="2">
    <source>
        <dbReference type="Proteomes" id="UP000190961"/>
    </source>
</evidence>
<reference evidence="1 2" key="1">
    <citation type="submission" date="2017-02" db="EMBL/GenBank/DDBJ databases">
        <authorList>
            <person name="Peterson S.W."/>
        </authorList>
    </citation>
    <scope>NUCLEOTIDE SEQUENCE [LARGE SCALE GENOMIC DNA]</scope>
    <source>
        <strain evidence="1 2">DSM 25262</strain>
    </source>
</reference>
<proteinExistence type="predicted"/>
<name>A0A1T5KI86_9BACT</name>
<dbReference type="EMBL" id="FUZU01000001">
    <property type="protein sequence ID" value="SKC63135.1"/>
    <property type="molecule type" value="Genomic_DNA"/>
</dbReference>
<accession>A0A1T5KI86</accession>
<dbReference type="OrthoDB" id="981162at2"/>
<keyword evidence="2" id="KW-1185">Reference proteome</keyword>
<protein>
    <submittedName>
        <fullName evidence="1">SpoIIAA-like</fullName>
    </submittedName>
</protein>
<organism evidence="1 2">
    <name type="scientific">Ohtaekwangia koreensis</name>
    <dbReference type="NCBI Taxonomy" id="688867"/>
    <lineage>
        <taxon>Bacteria</taxon>
        <taxon>Pseudomonadati</taxon>
        <taxon>Bacteroidota</taxon>
        <taxon>Cytophagia</taxon>
        <taxon>Cytophagales</taxon>
        <taxon>Fulvivirgaceae</taxon>
        <taxon>Ohtaekwangia</taxon>
    </lineage>
</organism>
<dbReference type="AlphaFoldDB" id="A0A1T5KI86"/>